<evidence type="ECO:0000256" key="1">
    <source>
        <dbReference type="ARBA" id="ARBA00004173"/>
    </source>
</evidence>
<protein>
    <recommendedName>
        <fullName evidence="8">Large ribosomal subunit protein mL46</fullName>
    </recommendedName>
</protein>
<evidence type="ECO:0000259" key="11">
    <source>
        <dbReference type="PROSITE" id="PS51462"/>
    </source>
</evidence>
<evidence type="ECO:0000256" key="10">
    <source>
        <dbReference type="SAM" id="Phobius"/>
    </source>
</evidence>
<keyword evidence="10" id="KW-0812">Transmembrane</keyword>
<accession>A0A9N9JGU4</accession>
<feature type="region of interest" description="Disordered" evidence="9">
    <location>
        <begin position="466"/>
        <end position="502"/>
    </location>
</feature>
<evidence type="ECO:0000256" key="5">
    <source>
        <dbReference type="ARBA" id="ARBA00022980"/>
    </source>
</evidence>
<dbReference type="AlphaFoldDB" id="A0A9N9JGU4"/>
<keyword evidence="10" id="KW-0472">Membrane</keyword>
<feature type="transmembrane region" description="Helical" evidence="10">
    <location>
        <begin position="300"/>
        <end position="320"/>
    </location>
</feature>
<gene>
    <name evidence="12" type="ORF">DERYTH_LOCUS19394</name>
</gene>
<evidence type="ECO:0000313" key="13">
    <source>
        <dbReference type="Proteomes" id="UP000789405"/>
    </source>
</evidence>
<dbReference type="InterPro" id="IPR020084">
    <property type="entry name" value="NUDIX_hydrolase_CS"/>
</dbReference>
<reference evidence="12" key="1">
    <citation type="submission" date="2021-06" db="EMBL/GenBank/DDBJ databases">
        <authorList>
            <person name="Kallberg Y."/>
            <person name="Tangrot J."/>
            <person name="Rosling A."/>
        </authorList>
    </citation>
    <scope>NUCLEOTIDE SEQUENCE</scope>
    <source>
        <strain evidence="12">MA453B</strain>
    </source>
</reference>
<evidence type="ECO:0000313" key="12">
    <source>
        <dbReference type="EMBL" id="CAG8778624.1"/>
    </source>
</evidence>
<dbReference type="PANTHER" id="PTHR13124">
    <property type="entry name" value="39S RIBOSOMAL PROTEIN L46, MITOCHONDRIAL PRECURSOR-RELATED"/>
    <property type="match status" value="1"/>
</dbReference>
<dbReference type="PANTHER" id="PTHR13124:SF12">
    <property type="entry name" value="LARGE RIBOSOMAL SUBUNIT PROTEIN ML46"/>
    <property type="match status" value="1"/>
</dbReference>
<dbReference type="OrthoDB" id="414075at2759"/>
<dbReference type="Pfam" id="PF11788">
    <property type="entry name" value="MRP-L46"/>
    <property type="match status" value="1"/>
</dbReference>
<dbReference type="PROSITE" id="PS00893">
    <property type="entry name" value="NUDIX_BOX"/>
    <property type="match status" value="1"/>
</dbReference>
<dbReference type="InterPro" id="IPR021757">
    <property type="entry name" value="Ribosomal_mL46_N"/>
</dbReference>
<comment type="caution">
    <text evidence="12">The sequence shown here is derived from an EMBL/GenBank/DDBJ whole genome shotgun (WGS) entry which is preliminary data.</text>
</comment>
<feature type="non-terminal residue" evidence="12">
    <location>
        <position position="502"/>
    </location>
</feature>
<keyword evidence="3" id="KW-0378">Hydrolase</keyword>
<keyword evidence="6" id="KW-0496">Mitochondrion</keyword>
<dbReference type="InterPro" id="IPR040008">
    <property type="entry name" value="Ribosomal_mL46"/>
</dbReference>
<evidence type="ECO:0000256" key="4">
    <source>
        <dbReference type="ARBA" id="ARBA00022946"/>
    </source>
</evidence>
<dbReference type="GO" id="GO:0016787">
    <property type="term" value="F:hydrolase activity"/>
    <property type="evidence" value="ECO:0007669"/>
    <property type="project" value="UniProtKB-KW"/>
</dbReference>
<organism evidence="12 13">
    <name type="scientific">Dentiscutata erythropus</name>
    <dbReference type="NCBI Taxonomy" id="1348616"/>
    <lineage>
        <taxon>Eukaryota</taxon>
        <taxon>Fungi</taxon>
        <taxon>Fungi incertae sedis</taxon>
        <taxon>Mucoromycota</taxon>
        <taxon>Glomeromycotina</taxon>
        <taxon>Glomeromycetes</taxon>
        <taxon>Diversisporales</taxon>
        <taxon>Gigasporaceae</taxon>
        <taxon>Dentiscutata</taxon>
    </lineage>
</organism>
<evidence type="ECO:0000256" key="8">
    <source>
        <dbReference type="ARBA" id="ARBA00035190"/>
    </source>
</evidence>
<sequence length="502" mass="54952">SQPISQKSQSDILNLLKSDKHEVHDGYRIVAGVVLSRNPIILRDLHPFEREYYLYQQRLEHIHAPPFPVDFYFKKGSVAEKKWKEKKEREKADALLAFGSRKTKNKTSSEKIGEDGTIDSSDVSSEEEEIKIASRITSADLTNDIKSLDRALQRTLYLIVKKPREEHSWQFPQGGVEKTETLVQAASRELEEECGNCMDVWFVGRRPVGYYKYNYPKSFVKDNAEYKGAKVFFMAAHIFAGQVNVDNKEIVDFAWVTKQEMKNYVHTEYYEAVKDMLEFIVTTLGQRWSSAPTIIHGVEYLIFVYLIFGLLRLWYVNYLWKKEENRIAEIRAKIEKELDVPDTTVPINGTATASTGLNTSTVGVPMTTFGPSASITGSSMSITGLSTSIAGLSTSITGPSTSITGPSTSITGPFTSITGPSTSITGPSTSITGPSTSITGPSTSITGPFTSITGPFTSITGPFTSITGPSTSITGPSTSTTGPSTSITGPSTSITGPSTSIT</sequence>
<dbReference type="Proteomes" id="UP000789405">
    <property type="component" value="Unassembled WGS sequence"/>
</dbReference>
<comment type="similarity">
    <text evidence="2">Belongs to the mitochondrion-specific ribosomal protein mL46 family.</text>
</comment>
<keyword evidence="5" id="KW-0689">Ribosomal protein</keyword>
<evidence type="ECO:0000256" key="7">
    <source>
        <dbReference type="ARBA" id="ARBA00023274"/>
    </source>
</evidence>
<dbReference type="PROSITE" id="PS51462">
    <property type="entry name" value="NUDIX"/>
    <property type="match status" value="1"/>
</dbReference>
<dbReference type="Gene3D" id="3.90.79.10">
    <property type="entry name" value="Nucleoside Triphosphate Pyrophosphohydrolase"/>
    <property type="match status" value="1"/>
</dbReference>
<dbReference type="GO" id="GO:0003735">
    <property type="term" value="F:structural constituent of ribosome"/>
    <property type="evidence" value="ECO:0007669"/>
    <property type="project" value="InterPro"/>
</dbReference>
<proteinExistence type="inferred from homology"/>
<keyword evidence="13" id="KW-1185">Reference proteome</keyword>
<keyword evidence="7" id="KW-0687">Ribonucleoprotein</keyword>
<dbReference type="GO" id="GO:0005743">
    <property type="term" value="C:mitochondrial inner membrane"/>
    <property type="evidence" value="ECO:0007669"/>
    <property type="project" value="UniProtKB-ARBA"/>
</dbReference>
<dbReference type="CDD" id="cd04661">
    <property type="entry name" value="NUDIX_MRP_L46"/>
    <property type="match status" value="1"/>
</dbReference>
<keyword evidence="10" id="KW-1133">Transmembrane helix</keyword>
<dbReference type="GO" id="GO:0005762">
    <property type="term" value="C:mitochondrial large ribosomal subunit"/>
    <property type="evidence" value="ECO:0007669"/>
    <property type="project" value="TreeGrafter"/>
</dbReference>
<dbReference type="SUPFAM" id="SSF55811">
    <property type="entry name" value="Nudix"/>
    <property type="match status" value="1"/>
</dbReference>
<feature type="domain" description="Nudix hydrolase" evidence="11">
    <location>
        <begin position="26"/>
        <end position="278"/>
    </location>
</feature>
<dbReference type="Pfam" id="PF00293">
    <property type="entry name" value="NUDIX"/>
    <property type="match status" value="1"/>
</dbReference>
<keyword evidence="4" id="KW-0809">Transit peptide</keyword>
<dbReference type="InterPro" id="IPR015797">
    <property type="entry name" value="NUDIX_hydrolase-like_dom_sf"/>
</dbReference>
<dbReference type="FunFam" id="3.90.79.10:FF:000018">
    <property type="entry name" value="39S ribosomal protein L46, mitochondrial"/>
    <property type="match status" value="1"/>
</dbReference>
<name>A0A9N9JGU4_9GLOM</name>
<feature type="non-terminal residue" evidence="12">
    <location>
        <position position="1"/>
    </location>
</feature>
<evidence type="ECO:0000256" key="9">
    <source>
        <dbReference type="SAM" id="MobiDB-lite"/>
    </source>
</evidence>
<evidence type="ECO:0000256" key="2">
    <source>
        <dbReference type="ARBA" id="ARBA00009070"/>
    </source>
</evidence>
<evidence type="ECO:0000256" key="6">
    <source>
        <dbReference type="ARBA" id="ARBA00023128"/>
    </source>
</evidence>
<dbReference type="EMBL" id="CAJVPY010021174">
    <property type="protein sequence ID" value="CAG8778624.1"/>
    <property type="molecule type" value="Genomic_DNA"/>
</dbReference>
<comment type="subcellular location">
    <subcellularLocation>
        <location evidence="1">Mitochondrion</location>
    </subcellularLocation>
</comment>
<dbReference type="InterPro" id="IPR000086">
    <property type="entry name" value="NUDIX_hydrolase_dom"/>
</dbReference>
<evidence type="ECO:0000256" key="3">
    <source>
        <dbReference type="ARBA" id="ARBA00022801"/>
    </source>
</evidence>
<dbReference type="InterPro" id="IPR033650">
    <property type="entry name" value="Ribosomal_mL46_NUDIX"/>
</dbReference>